<dbReference type="Proteomes" id="UP000193411">
    <property type="component" value="Unassembled WGS sequence"/>
</dbReference>
<evidence type="ECO:0000313" key="3">
    <source>
        <dbReference type="EMBL" id="ORZ39284.1"/>
    </source>
</evidence>
<feature type="compositionally biased region" description="Basic and acidic residues" evidence="2">
    <location>
        <begin position="1"/>
        <end position="17"/>
    </location>
</feature>
<keyword evidence="1" id="KW-0175">Coiled coil</keyword>
<name>A0A1Y2HZ97_9FUNG</name>
<feature type="compositionally biased region" description="Polar residues" evidence="2">
    <location>
        <begin position="154"/>
        <end position="164"/>
    </location>
</feature>
<dbReference type="GO" id="GO:0035735">
    <property type="term" value="P:intraciliary transport involved in cilium assembly"/>
    <property type="evidence" value="ECO:0007669"/>
    <property type="project" value="InterPro"/>
</dbReference>
<feature type="coiled-coil region" evidence="1">
    <location>
        <begin position="431"/>
        <end position="506"/>
    </location>
</feature>
<sequence>MAEAARRKAKEKLEKTRAKSAPAAEHFPSPSPAHEETPDESNKQEERGHMTSATAHVENEPQEPSDAGPRLQSPPVPDASFANDLGHNLSTTFDDQSPSRCSPVPARQSLSSSMSFYSAPPTPVPETNTFDQDYGLKTQGVTSVAPATGPRPPETQSDPHQSPTAAHHHGQSKQDATTKRIDRILNYLNVTDLATAHASTPTASSSPHPHTTAGIATVSPAFDAVKSRLIALELEVEDKARSIAALKQQLHQSRLATQNQAQDHARLLKSQLALQRKEYEAAIKRHLAFIDKTLAEKETLATQCAELGAHVKKMEAELKAKLAGLAEKHDREMKSAKGVWEASEKIKRDKWMSMQAAKIKEQTVKGLEPEIQRMLASHKTAMAMAEEKWREQWVGERTSLMRAHEIQIANLRDQWMGERTRAVDEEREAARARYAKQLERDEMEHAQAKRKWMAEMAEVKDALQSGFRDEMRSMEAAHRKAMDELRAQIEEERDGKMHAMEDLRRKHAHELSKVQEQARVEREAWQQAYIAKVEADIRSREREFKDQLLRERDREIEHVISRLEQESGSSSSEMAAKHREEVEQLRARHAEEMKAAHEQWTVAMDKLVTMGRQVEAQEAGKRDLERELWSLKSAVEAKDKTVGEMKRKLDRYQAGESEIRKAVGMRLRNSWVQRRTEASVRDELQHRDQLISSLRHEMDRVKGQLAQQQREANDRVASVQQEKMDTLNMIEDRVKKTIATKDQALAEMREQMEEMRMRNGQLELLLERQRKELLMST</sequence>
<protein>
    <submittedName>
        <fullName evidence="3">Uncharacterized protein</fullName>
    </submittedName>
</protein>
<evidence type="ECO:0000256" key="1">
    <source>
        <dbReference type="SAM" id="Coils"/>
    </source>
</evidence>
<dbReference type="InterPro" id="IPR030465">
    <property type="entry name" value="CEP131"/>
</dbReference>
<dbReference type="STRING" id="765915.A0A1Y2HZ97"/>
<dbReference type="OrthoDB" id="197735at2759"/>
<feature type="compositionally biased region" description="Polar residues" evidence="2">
    <location>
        <begin position="88"/>
        <end position="100"/>
    </location>
</feature>
<dbReference type="PANTHER" id="PTHR31540:SF1">
    <property type="entry name" value="CENTROSOMAL PROTEIN OF 131 KDA"/>
    <property type="match status" value="1"/>
</dbReference>
<organism evidence="3 4">
    <name type="scientific">Catenaria anguillulae PL171</name>
    <dbReference type="NCBI Taxonomy" id="765915"/>
    <lineage>
        <taxon>Eukaryota</taxon>
        <taxon>Fungi</taxon>
        <taxon>Fungi incertae sedis</taxon>
        <taxon>Blastocladiomycota</taxon>
        <taxon>Blastocladiomycetes</taxon>
        <taxon>Blastocladiales</taxon>
        <taxon>Catenariaceae</taxon>
        <taxon>Catenaria</taxon>
    </lineage>
</organism>
<gene>
    <name evidence="3" type="ORF">BCR44DRAFT_1540004</name>
</gene>
<reference evidence="3 4" key="1">
    <citation type="submission" date="2016-07" db="EMBL/GenBank/DDBJ databases">
        <title>Pervasive Adenine N6-methylation of Active Genes in Fungi.</title>
        <authorList>
            <consortium name="DOE Joint Genome Institute"/>
            <person name="Mondo S.J."/>
            <person name="Dannebaum R.O."/>
            <person name="Kuo R.C."/>
            <person name="Labutti K."/>
            <person name="Haridas S."/>
            <person name="Kuo A."/>
            <person name="Salamov A."/>
            <person name="Ahrendt S.R."/>
            <person name="Lipzen A."/>
            <person name="Sullivan W."/>
            <person name="Andreopoulos W.B."/>
            <person name="Clum A."/>
            <person name="Lindquist E."/>
            <person name="Daum C."/>
            <person name="Ramamoorthy G.K."/>
            <person name="Gryganskyi A."/>
            <person name="Culley D."/>
            <person name="Magnuson J.K."/>
            <person name="James T.Y."/>
            <person name="O'Malley M.A."/>
            <person name="Stajich J.E."/>
            <person name="Spatafora J.W."/>
            <person name="Visel A."/>
            <person name="Grigoriev I.V."/>
        </authorList>
    </citation>
    <scope>NUCLEOTIDE SEQUENCE [LARGE SCALE GENOMIC DNA]</scope>
    <source>
        <strain evidence="3 4">PL171</strain>
    </source>
</reference>
<evidence type="ECO:0000256" key="2">
    <source>
        <dbReference type="SAM" id="MobiDB-lite"/>
    </source>
</evidence>
<proteinExistence type="predicted"/>
<dbReference type="EMBL" id="MCFL01000006">
    <property type="protein sequence ID" value="ORZ39284.1"/>
    <property type="molecule type" value="Genomic_DNA"/>
</dbReference>
<feature type="compositionally biased region" description="Basic and acidic residues" evidence="2">
    <location>
        <begin position="33"/>
        <end position="49"/>
    </location>
</feature>
<evidence type="ECO:0000313" key="4">
    <source>
        <dbReference type="Proteomes" id="UP000193411"/>
    </source>
</evidence>
<comment type="caution">
    <text evidence="3">The sequence shown here is derived from an EMBL/GenBank/DDBJ whole genome shotgun (WGS) entry which is preliminary data.</text>
</comment>
<accession>A0A1Y2HZ97</accession>
<keyword evidence="4" id="KW-1185">Reference proteome</keyword>
<dbReference type="AlphaFoldDB" id="A0A1Y2HZ97"/>
<feature type="region of interest" description="Disordered" evidence="2">
    <location>
        <begin position="1"/>
        <end position="177"/>
    </location>
</feature>
<dbReference type="PANTHER" id="PTHR31540">
    <property type="entry name" value="CENTROSOMAL PROTEIN OF 131 KDA"/>
    <property type="match status" value="1"/>
</dbReference>
<dbReference type="GO" id="GO:0005929">
    <property type="term" value="C:cilium"/>
    <property type="evidence" value="ECO:0007669"/>
    <property type="project" value="GOC"/>
</dbReference>
<feature type="coiled-coil region" evidence="1">
    <location>
        <begin position="691"/>
        <end position="772"/>
    </location>
</feature>